<keyword evidence="6" id="KW-1185">Reference proteome</keyword>
<feature type="compositionally biased region" description="Basic and acidic residues" evidence="3">
    <location>
        <begin position="163"/>
        <end position="181"/>
    </location>
</feature>
<comment type="subcellular location">
    <subcellularLocation>
        <location evidence="1">Nucleus</location>
    </subcellularLocation>
</comment>
<dbReference type="GO" id="GO:0005634">
    <property type="term" value="C:nucleus"/>
    <property type="evidence" value="ECO:0007669"/>
    <property type="project" value="UniProtKB-SubCell"/>
</dbReference>
<proteinExistence type="predicted"/>
<dbReference type="InterPro" id="IPR011993">
    <property type="entry name" value="PH-like_dom_sf"/>
</dbReference>
<protein>
    <recommendedName>
        <fullName evidence="4">RanBD1 domain-containing protein</fullName>
    </recommendedName>
</protein>
<feature type="domain" description="RanBD1" evidence="4">
    <location>
        <begin position="373"/>
        <end position="511"/>
    </location>
</feature>
<feature type="compositionally biased region" description="Polar residues" evidence="3">
    <location>
        <begin position="191"/>
        <end position="211"/>
    </location>
</feature>
<feature type="region of interest" description="Disordered" evidence="3">
    <location>
        <begin position="1"/>
        <end position="22"/>
    </location>
</feature>
<dbReference type="OrthoDB" id="185618at2759"/>
<feature type="region of interest" description="Disordered" evidence="3">
    <location>
        <begin position="333"/>
        <end position="385"/>
    </location>
</feature>
<feature type="compositionally biased region" description="Basic and acidic residues" evidence="3">
    <location>
        <begin position="99"/>
        <end position="108"/>
    </location>
</feature>
<evidence type="ECO:0000256" key="3">
    <source>
        <dbReference type="SAM" id="MobiDB-lite"/>
    </source>
</evidence>
<dbReference type="EMBL" id="NAJO01000027">
    <property type="protein sequence ID" value="OQO02658.1"/>
    <property type="molecule type" value="Genomic_DNA"/>
</dbReference>
<feature type="compositionally biased region" description="Basic and acidic residues" evidence="3">
    <location>
        <begin position="8"/>
        <end position="18"/>
    </location>
</feature>
<dbReference type="SUPFAM" id="SSF50729">
    <property type="entry name" value="PH domain-like"/>
    <property type="match status" value="1"/>
</dbReference>
<gene>
    <name evidence="5" type="ORF">B0A48_12187</name>
</gene>
<evidence type="ECO:0000256" key="1">
    <source>
        <dbReference type="ARBA" id="ARBA00004123"/>
    </source>
</evidence>
<reference evidence="6" key="1">
    <citation type="submission" date="2017-03" db="EMBL/GenBank/DDBJ databases">
        <title>Genomes of endolithic fungi from Antarctica.</title>
        <authorList>
            <person name="Coleine C."/>
            <person name="Masonjones S."/>
            <person name="Stajich J.E."/>
        </authorList>
    </citation>
    <scope>NUCLEOTIDE SEQUENCE [LARGE SCALE GENOMIC DNA]</scope>
    <source>
        <strain evidence="6">CCFEE 5527</strain>
    </source>
</reference>
<accession>A0A1V8SUI6</accession>
<feature type="compositionally biased region" description="Polar residues" evidence="3">
    <location>
        <begin position="113"/>
        <end position="123"/>
    </location>
</feature>
<dbReference type="PANTHER" id="PTHR23138:SF142">
    <property type="entry name" value="RAN-BINDING PROTEIN 3B-RELATED"/>
    <property type="match status" value="1"/>
</dbReference>
<dbReference type="CDD" id="cd13170">
    <property type="entry name" value="RanBD_NUP50"/>
    <property type="match status" value="1"/>
</dbReference>
<dbReference type="SMART" id="SM00160">
    <property type="entry name" value="RanBD"/>
    <property type="match status" value="1"/>
</dbReference>
<dbReference type="STRING" id="1507870.A0A1V8SUI6"/>
<evidence type="ECO:0000256" key="2">
    <source>
        <dbReference type="ARBA" id="ARBA00023242"/>
    </source>
</evidence>
<feature type="compositionally biased region" description="Acidic residues" evidence="3">
    <location>
        <begin position="355"/>
        <end position="370"/>
    </location>
</feature>
<feature type="region of interest" description="Disordered" evidence="3">
    <location>
        <begin position="34"/>
        <end position="223"/>
    </location>
</feature>
<dbReference type="Proteomes" id="UP000192596">
    <property type="component" value="Unassembled WGS sequence"/>
</dbReference>
<dbReference type="InParanoid" id="A0A1V8SUI6"/>
<dbReference type="InterPro" id="IPR000156">
    <property type="entry name" value="Ran_bind_dom"/>
</dbReference>
<dbReference type="PANTHER" id="PTHR23138">
    <property type="entry name" value="RAN BINDING PROTEIN"/>
    <property type="match status" value="1"/>
</dbReference>
<keyword evidence="2" id="KW-0539">Nucleus</keyword>
<dbReference type="PROSITE" id="PS50196">
    <property type="entry name" value="RANBD1"/>
    <property type="match status" value="1"/>
</dbReference>
<sequence length="528" mass="54409">MVVSDSEAAERPVREQLKKASIGNSEAARLAAKDVKMAGSTVPSADEVVVEDGADGEGTADSASAEPTAPATNGKHHTRKRSRDSLAEENELNGYKRKVSAEVPRDDVVPSGAQESNSITLSTGARPARAPTPDRGGDKADDAVVESYASPKTKRTRLQTEPSEQKLSEESDGKSGGDRTRPTALPAGSGFANTSSTSPFGALASSDTATKPQPLGSAFSSSAFGALSGSSTSGFGALGKATTESSSGSVFGSGAKSPLGESVQGENAKPEFSSFGGALGQKSVFADTSSAPTNGFAFSSSGFGKVGQSSGFGAAASGSAFGGLGGSGLTSFASSKPSTFASSSKPAKTFGAPTGEDDAAEEEDGTGDDDAGYKSPLSTEDDQRDERFYAQEIETGEEDEVTQYTTRAKLYNFVTLPDGSKKEWRERGLGALKLNVKRVASEDGDAEESSKVRLLMRADGSHRVVLNTPVNKDIKFGAPSGGPPTSGVMLFMGTVEGGNGLEILQLKLKQQFALELHQKIEDLQATMS</sequence>
<dbReference type="AlphaFoldDB" id="A0A1V8SUI6"/>
<comment type="caution">
    <text evidence="5">The sequence shown here is derived from an EMBL/GenBank/DDBJ whole genome shotgun (WGS) entry which is preliminary data.</text>
</comment>
<evidence type="ECO:0000313" key="5">
    <source>
        <dbReference type="EMBL" id="OQO02658.1"/>
    </source>
</evidence>
<organism evidence="5 6">
    <name type="scientific">Cryoendolithus antarcticus</name>
    <dbReference type="NCBI Taxonomy" id="1507870"/>
    <lineage>
        <taxon>Eukaryota</taxon>
        <taxon>Fungi</taxon>
        <taxon>Dikarya</taxon>
        <taxon>Ascomycota</taxon>
        <taxon>Pezizomycotina</taxon>
        <taxon>Dothideomycetes</taxon>
        <taxon>Dothideomycetidae</taxon>
        <taxon>Cladosporiales</taxon>
        <taxon>Cladosporiaceae</taxon>
        <taxon>Cryoendolithus</taxon>
    </lineage>
</organism>
<dbReference type="Gene3D" id="2.30.29.30">
    <property type="entry name" value="Pleckstrin-homology domain (PH domain)/Phosphotyrosine-binding domain (PTB)"/>
    <property type="match status" value="1"/>
</dbReference>
<feature type="region of interest" description="Disordered" evidence="3">
    <location>
        <begin position="235"/>
        <end position="274"/>
    </location>
</feature>
<evidence type="ECO:0000259" key="4">
    <source>
        <dbReference type="PROSITE" id="PS50196"/>
    </source>
</evidence>
<name>A0A1V8SUI6_9PEZI</name>
<dbReference type="Pfam" id="PF00638">
    <property type="entry name" value="Ran_BP1"/>
    <property type="match status" value="1"/>
</dbReference>
<feature type="compositionally biased region" description="Low complexity" evidence="3">
    <location>
        <begin position="333"/>
        <end position="354"/>
    </location>
</feature>
<dbReference type="InterPro" id="IPR045255">
    <property type="entry name" value="RanBP1-like"/>
</dbReference>
<evidence type="ECO:0000313" key="6">
    <source>
        <dbReference type="Proteomes" id="UP000192596"/>
    </source>
</evidence>